<name>A0A2T3HXE6_9GAMM</name>
<accession>A0A2T3HXE6</accession>
<protein>
    <submittedName>
        <fullName evidence="1">Uncharacterized protein</fullName>
    </submittedName>
</protein>
<dbReference type="Proteomes" id="UP000241858">
    <property type="component" value="Unassembled WGS sequence"/>
</dbReference>
<gene>
    <name evidence="1" type="ORF">C0W81_10560</name>
</gene>
<dbReference type="RefSeq" id="WP_060997332.1">
    <property type="nucleotide sequence ID" value="NZ_LNQZ01000005.1"/>
</dbReference>
<organism evidence="1 2">
    <name type="scientific">Photobacterium aquimaris</name>
    <dbReference type="NCBI Taxonomy" id="512643"/>
    <lineage>
        <taxon>Bacteria</taxon>
        <taxon>Pseudomonadati</taxon>
        <taxon>Pseudomonadota</taxon>
        <taxon>Gammaproteobacteria</taxon>
        <taxon>Vibrionales</taxon>
        <taxon>Vibrionaceae</taxon>
        <taxon>Photobacterium</taxon>
    </lineage>
</organism>
<proteinExistence type="predicted"/>
<evidence type="ECO:0000313" key="1">
    <source>
        <dbReference type="EMBL" id="PSU04090.1"/>
    </source>
</evidence>
<reference evidence="1 2" key="1">
    <citation type="submission" date="2018-03" db="EMBL/GenBank/DDBJ databases">
        <title>Whole genome sequencing of Histamine producing bacteria.</title>
        <authorList>
            <person name="Butler K."/>
        </authorList>
    </citation>
    <scope>NUCLEOTIDE SEQUENCE [LARGE SCALE GENOMIC DNA]</scope>
    <source>
        <strain evidence="1 2">DSM 23343</strain>
    </source>
</reference>
<dbReference type="EMBL" id="PYLY01000019">
    <property type="protein sequence ID" value="PSU04090.1"/>
    <property type="molecule type" value="Genomic_DNA"/>
</dbReference>
<dbReference type="AlphaFoldDB" id="A0A2T3HXE6"/>
<comment type="caution">
    <text evidence="1">The sequence shown here is derived from an EMBL/GenBank/DDBJ whole genome shotgun (WGS) entry which is preliminary data.</text>
</comment>
<evidence type="ECO:0000313" key="2">
    <source>
        <dbReference type="Proteomes" id="UP000241858"/>
    </source>
</evidence>
<dbReference type="OrthoDB" id="6249707at2"/>
<sequence>MKNNTPDSITLIDTFANKINITDPAPYVTCIVSNENKQISIIGGSSDSLNVIHIPITDHPQPLKDGKWSINSDFFKVFVKNTHTPNTIGFLFDYDDDPKYPMLAATKLAYGEQGRYCQSVEAYQPHIEYYLHLSQKQFLDIMPQHCHEIIHLRYKHKSFTGIYINKEQQTIQVVDGDNIIDYKYPEDLLDFPATVYLTAETVKTLDSMNCSSLNTLSLCVEQDQVLLSSPAGHFSSSNKMPDQINANIAATQDNEVIFIAENGFLIHNELKNLNSKLNEIKNTNTGFFYFFDSYLYILARGSTIKTIAKIKAKASSKFNSDQLYRFTLTHLKELFSTSLSKTNYNKINNPKITMTIYKTADNTRKLHISDSRVKTVNTIPIEKDNIPESIKNVKKTIQLDEKFKEKAKLAKSTQLDLFSGDA</sequence>